<organism evidence="3 4">
    <name type="scientific">Actinomadura algeriensis</name>
    <dbReference type="NCBI Taxonomy" id="1679523"/>
    <lineage>
        <taxon>Bacteria</taxon>
        <taxon>Bacillati</taxon>
        <taxon>Actinomycetota</taxon>
        <taxon>Actinomycetes</taxon>
        <taxon>Streptosporangiales</taxon>
        <taxon>Thermomonosporaceae</taxon>
        <taxon>Actinomadura</taxon>
    </lineage>
</organism>
<reference evidence="3 4" key="1">
    <citation type="submission" date="2020-10" db="EMBL/GenBank/DDBJ databases">
        <title>Sequencing the genomes of 1000 actinobacteria strains.</title>
        <authorList>
            <person name="Klenk H.-P."/>
        </authorList>
    </citation>
    <scope>NUCLEOTIDE SEQUENCE [LARGE SCALE GENOMIC DNA]</scope>
    <source>
        <strain evidence="3 4">DSM 46744</strain>
    </source>
</reference>
<sequence length="782" mass="84163">MPADLPAHVPTASAQLAGTEPGAAPGREPSGDLRGAAAEALAAHPWIAAAEPEPGGGLRLVPDRAALAVRPEPGGLVAEFLDHWSEVYDWTYTDAAARHSPDLDLSGWRASDTGRPLPAGHMREWADRTAELILGARPRYVLELGCGTGLLAHRLRDRVHGYVGTDVAPAAVRALDADARPGTAFVRAAAHESGAPQVREALERIGCPDGRPDCIVLNSVTQCFPGVDYLEAVLHGMLALVAPGGTVLVGDVRDARLLDDFARWAERGDGERAAERAAREPELLFDPPTLARLAERAPRDVRMSVHPKTMRDDSELTRYRFDAVLHVDRSPARPAEPAWFPNRALADVPGARWASELREIADGRAVVQDPADPARIGFDAARPVADVSGAGTAHEPFAAFAERRLLEVARTVVRRSVPQARDVPLTVEPFALADRAERAADGAVAGVDAAAVPAFLRRLDEAALRAIADAVRPVRDAGSPDAIADALGVADRHRWILRRWLAVLDRADVPAGDIGTLVEDGRAIGYPPETTRFMLAAMGRLPELLRDDLPLQALLFEDADTADGAYRENTVNRYLNAAVAEVMRWALATVRPDGPLRVLEVGAGVGGTTADALAGLAGRDVDYLYTDVSRYFTSLGRRRFGDRPGVRFGLFDVNADLAAQDVEPASRHVILAANVLHNARHLPRMLAGLRDLLVPGGLLVFVETGREMPALLASMQFLMSPPAGTERLAPEDPRAGTDRVFLTPAEWTNELHRAGLHPLLTLPHPNHPLQEAGVHLFTARRE</sequence>
<name>A0ABR9JRA7_9ACTN</name>
<evidence type="ECO:0000259" key="2">
    <source>
        <dbReference type="Pfam" id="PF08242"/>
    </source>
</evidence>
<dbReference type="InterPro" id="IPR013217">
    <property type="entry name" value="Methyltransf_12"/>
</dbReference>
<gene>
    <name evidence="3" type="ORF">H4W34_002890</name>
</gene>
<dbReference type="GO" id="GO:0032259">
    <property type="term" value="P:methylation"/>
    <property type="evidence" value="ECO:0007669"/>
    <property type="project" value="UniProtKB-KW"/>
</dbReference>
<dbReference type="CDD" id="cd02440">
    <property type="entry name" value="AdoMet_MTases"/>
    <property type="match status" value="2"/>
</dbReference>
<dbReference type="Proteomes" id="UP000627838">
    <property type="component" value="Unassembled WGS sequence"/>
</dbReference>
<accession>A0ABR9JRA7</accession>
<dbReference type="Gene3D" id="3.40.50.150">
    <property type="entry name" value="Vaccinia Virus protein VP39"/>
    <property type="match status" value="2"/>
</dbReference>
<dbReference type="GO" id="GO:0008168">
    <property type="term" value="F:methyltransferase activity"/>
    <property type="evidence" value="ECO:0007669"/>
    <property type="project" value="UniProtKB-KW"/>
</dbReference>
<dbReference type="SUPFAM" id="SSF53335">
    <property type="entry name" value="S-adenosyl-L-methionine-dependent methyltransferases"/>
    <property type="match status" value="2"/>
</dbReference>
<dbReference type="PANTHER" id="PTHR43861">
    <property type="entry name" value="TRANS-ACONITATE 2-METHYLTRANSFERASE-RELATED"/>
    <property type="match status" value="1"/>
</dbReference>
<dbReference type="InterPro" id="IPR029063">
    <property type="entry name" value="SAM-dependent_MTases_sf"/>
</dbReference>
<evidence type="ECO:0000313" key="4">
    <source>
        <dbReference type="Proteomes" id="UP000627838"/>
    </source>
</evidence>
<feature type="region of interest" description="Disordered" evidence="1">
    <location>
        <begin position="1"/>
        <end position="32"/>
    </location>
</feature>
<evidence type="ECO:0000313" key="3">
    <source>
        <dbReference type="EMBL" id="MBE1533057.1"/>
    </source>
</evidence>
<dbReference type="Pfam" id="PF08242">
    <property type="entry name" value="Methyltransf_12"/>
    <property type="match status" value="1"/>
</dbReference>
<comment type="caution">
    <text evidence="3">The sequence shown here is derived from an EMBL/GenBank/DDBJ whole genome shotgun (WGS) entry which is preliminary data.</text>
</comment>
<protein>
    <submittedName>
        <fullName evidence="3">SAM-dependent methyltransferase</fullName>
    </submittedName>
</protein>
<keyword evidence="3" id="KW-0808">Transferase</keyword>
<keyword evidence="3" id="KW-0489">Methyltransferase</keyword>
<feature type="domain" description="Methyltransferase type 12" evidence="2">
    <location>
        <begin position="599"/>
        <end position="699"/>
    </location>
</feature>
<dbReference type="RefSeq" id="WP_192759667.1">
    <property type="nucleotide sequence ID" value="NZ_JADBDZ010000001.1"/>
</dbReference>
<dbReference type="Pfam" id="PF13489">
    <property type="entry name" value="Methyltransf_23"/>
    <property type="match status" value="1"/>
</dbReference>
<keyword evidence="4" id="KW-1185">Reference proteome</keyword>
<evidence type="ECO:0000256" key="1">
    <source>
        <dbReference type="SAM" id="MobiDB-lite"/>
    </source>
</evidence>
<proteinExistence type="predicted"/>
<dbReference type="EMBL" id="JADBDZ010000001">
    <property type="protein sequence ID" value="MBE1533057.1"/>
    <property type="molecule type" value="Genomic_DNA"/>
</dbReference>